<evidence type="ECO:0000313" key="5">
    <source>
        <dbReference type="Proteomes" id="UP000663866"/>
    </source>
</evidence>
<evidence type="ECO:0000313" key="4">
    <source>
        <dbReference type="EMBL" id="CAF4465400.1"/>
    </source>
</evidence>
<feature type="compositionally biased region" description="Basic residues" evidence="3">
    <location>
        <begin position="291"/>
        <end position="302"/>
    </location>
</feature>
<proteinExistence type="predicted"/>
<evidence type="ECO:0000256" key="2">
    <source>
        <dbReference type="ARBA" id="ARBA00023043"/>
    </source>
</evidence>
<dbReference type="SMART" id="SM00248">
    <property type="entry name" value="ANK"/>
    <property type="match status" value="5"/>
</dbReference>
<evidence type="ECO:0000256" key="3">
    <source>
        <dbReference type="SAM" id="MobiDB-lite"/>
    </source>
</evidence>
<sequence>MLVSSPSVPLSSMSHIDSNTDRSHVANKSAPLIPPTITPKHFNVPFAIQHGYFRCIRYLLQLCHDPNERDSQLRTPLILCSYVENDRWSLSIAQNLLEKGAKVALEDHARRNALHHACALQRMHLVQLYLSCLDFNIEAKDCEGNTCLHYVAITGNCEIADLLMKTAEKMDIHLDQCVNRDGCSAAVLALKYGHIECANQITHRDWDEFFVVPRPLSIYETTQKNDDNHTRITTGSSKKKTRAISNTTGTPNKSDIRPSTLSFGLLKIIFNENDSSYSTRLAGLCTEGKPSHHRRRIRHKKQEKSEQLNDFEKAESTLPSCTHYCSTEALVNELQTATIALPERKITFDDSEDAN</sequence>
<feature type="region of interest" description="Disordered" evidence="3">
    <location>
        <begin position="289"/>
        <end position="309"/>
    </location>
</feature>
<keyword evidence="1" id="KW-0677">Repeat</keyword>
<gene>
    <name evidence="4" type="ORF">OVN521_LOCUS38697</name>
</gene>
<keyword evidence="5" id="KW-1185">Reference proteome</keyword>
<dbReference type="Gene3D" id="1.25.40.20">
    <property type="entry name" value="Ankyrin repeat-containing domain"/>
    <property type="match status" value="1"/>
</dbReference>
<feature type="compositionally biased region" description="Low complexity" evidence="3">
    <location>
        <begin position="1"/>
        <end position="14"/>
    </location>
</feature>
<dbReference type="InterPro" id="IPR036770">
    <property type="entry name" value="Ankyrin_rpt-contain_sf"/>
</dbReference>
<name>A0A820T2N8_9BILA</name>
<organism evidence="4 5">
    <name type="scientific">Rotaria magnacalcarata</name>
    <dbReference type="NCBI Taxonomy" id="392030"/>
    <lineage>
        <taxon>Eukaryota</taxon>
        <taxon>Metazoa</taxon>
        <taxon>Spiralia</taxon>
        <taxon>Gnathifera</taxon>
        <taxon>Rotifera</taxon>
        <taxon>Eurotatoria</taxon>
        <taxon>Bdelloidea</taxon>
        <taxon>Philodinida</taxon>
        <taxon>Philodinidae</taxon>
        <taxon>Rotaria</taxon>
    </lineage>
</organism>
<dbReference type="SUPFAM" id="SSF48403">
    <property type="entry name" value="Ankyrin repeat"/>
    <property type="match status" value="1"/>
</dbReference>
<dbReference type="InterPro" id="IPR002110">
    <property type="entry name" value="Ankyrin_rpt"/>
</dbReference>
<reference evidence="4" key="1">
    <citation type="submission" date="2021-02" db="EMBL/GenBank/DDBJ databases">
        <authorList>
            <person name="Nowell W R."/>
        </authorList>
    </citation>
    <scope>NUCLEOTIDE SEQUENCE</scope>
</reference>
<protein>
    <submittedName>
        <fullName evidence="4">Uncharacterized protein</fullName>
    </submittedName>
</protein>
<accession>A0A820T2N8</accession>
<dbReference type="Pfam" id="PF12796">
    <property type="entry name" value="Ank_2"/>
    <property type="match status" value="1"/>
</dbReference>
<feature type="region of interest" description="Disordered" evidence="3">
    <location>
        <begin position="1"/>
        <end position="27"/>
    </location>
</feature>
<comment type="caution">
    <text evidence="4">The sequence shown here is derived from an EMBL/GenBank/DDBJ whole genome shotgun (WGS) entry which is preliminary data.</text>
</comment>
<dbReference type="Proteomes" id="UP000663866">
    <property type="component" value="Unassembled WGS sequence"/>
</dbReference>
<dbReference type="PANTHER" id="PTHR24173:SF74">
    <property type="entry name" value="ANKYRIN REPEAT DOMAIN-CONTAINING PROTEIN 16"/>
    <property type="match status" value="1"/>
</dbReference>
<dbReference type="PANTHER" id="PTHR24173">
    <property type="entry name" value="ANKYRIN REPEAT CONTAINING"/>
    <property type="match status" value="1"/>
</dbReference>
<dbReference type="AlphaFoldDB" id="A0A820T2N8"/>
<evidence type="ECO:0000256" key="1">
    <source>
        <dbReference type="ARBA" id="ARBA00022737"/>
    </source>
</evidence>
<keyword evidence="2" id="KW-0040">ANK repeat</keyword>
<feature type="non-terminal residue" evidence="4">
    <location>
        <position position="355"/>
    </location>
</feature>
<dbReference type="EMBL" id="CAJOBG010048262">
    <property type="protein sequence ID" value="CAF4465400.1"/>
    <property type="molecule type" value="Genomic_DNA"/>
</dbReference>
<feature type="compositionally biased region" description="Polar residues" evidence="3">
    <location>
        <begin position="243"/>
        <end position="255"/>
    </location>
</feature>
<feature type="region of interest" description="Disordered" evidence="3">
    <location>
        <begin position="227"/>
        <end position="255"/>
    </location>
</feature>